<gene>
    <name evidence="1" type="primary">ORF8512</name>
</gene>
<feature type="non-terminal residue" evidence="1">
    <location>
        <position position="56"/>
    </location>
</feature>
<dbReference type="EMBL" id="HACG01002819">
    <property type="protein sequence ID" value="CEK49684.1"/>
    <property type="molecule type" value="Transcribed_RNA"/>
</dbReference>
<name>A0A0B6Y0J7_9EUPU</name>
<accession>A0A0B6Y0J7</accession>
<protein>
    <submittedName>
        <fullName evidence="1">Uncharacterized protein</fullName>
    </submittedName>
</protein>
<dbReference type="AlphaFoldDB" id="A0A0B6Y0J7"/>
<sequence length="56" mass="6514">MNNQDVSRWCISLKGLRRTLWEDTSQQRGENKRLQRWIHDVTGDLCLTVADTGQLA</sequence>
<proteinExistence type="predicted"/>
<organism evidence="1">
    <name type="scientific">Arion vulgaris</name>
    <dbReference type="NCBI Taxonomy" id="1028688"/>
    <lineage>
        <taxon>Eukaryota</taxon>
        <taxon>Metazoa</taxon>
        <taxon>Spiralia</taxon>
        <taxon>Lophotrochozoa</taxon>
        <taxon>Mollusca</taxon>
        <taxon>Gastropoda</taxon>
        <taxon>Heterobranchia</taxon>
        <taxon>Euthyneura</taxon>
        <taxon>Panpulmonata</taxon>
        <taxon>Eupulmonata</taxon>
        <taxon>Stylommatophora</taxon>
        <taxon>Helicina</taxon>
        <taxon>Arionoidea</taxon>
        <taxon>Arionidae</taxon>
        <taxon>Arion</taxon>
    </lineage>
</organism>
<reference evidence="1" key="1">
    <citation type="submission" date="2014-12" db="EMBL/GenBank/DDBJ databases">
        <title>Insight into the proteome of Arion vulgaris.</title>
        <authorList>
            <person name="Aradska J."/>
            <person name="Bulat T."/>
            <person name="Smidak R."/>
            <person name="Sarate P."/>
            <person name="Gangsoo J."/>
            <person name="Sialana F."/>
            <person name="Bilban M."/>
            <person name="Lubec G."/>
        </authorList>
    </citation>
    <scope>NUCLEOTIDE SEQUENCE</scope>
    <source>
        <tissue evidence="1">Skin</tissue>
    </source>
</reference>
<evidence type="ECO:0000313" key="1">
    <source>
        <dbReference type="EMBL" id="CEK49684.1"/>
    </source>
</evidence>